<dbReference type="AlphaFoldDB" id="A0A5Q6RJJ3"/>
<dbReference type="InterPro" id="IPR008319">
    <property type="entry name" value="GyrI-like_CCH_Lin2189-like"/>
</dbReference>
<accession>A0A5Q6RJJ3</accession>
<proteinExistence type="predicted"/>
<reference evidence="2 3" key="1">
    <citation type="submission" date="2019-09" db="EMBL/GenBank/DDBJ databases">
        <title>Mumia zhuanghuii sp. nov. isolated from the intestinal contents of plateau pika (Ochotona curzoniae) in the Qinghai-Tibet plateau of China.</title>
        <authorList>
            <person name="Tian Z."/>
        </authorList>
    </citation>
    <scope>NUCLEOTIDE SEQUENCE [LARGE SCALE GENOMIC DNA]</scope>
    <source>
        <strain evidence="3">350</strain>
    </source>
</reference>
<gene>
    <name evidence="2" type="ORF">FE697_020370</name>
</gene>
<dbReference type="SUPFAM" id="SSF55136">
    <property type="entry name" value="Probable bacterial effector-binding domain"/>
    <property type="match status" value="1"/>
</dbReference>
<evidence type="ECO:0000313" key="3">
    <source>
        <dbReference type="Proteomes" id="UP000307768"/>
    </source>
</evidence>
<sequence length="213" mass="24843">MREYQRVQTYDIKRERKDLYAPRADEFVLVDVPEMAFVMVDGHGDPNTSSAYKEAVEALYTTSYAVRALAKAQLDRVHTVAPLEGLWSAEDWAVFRTREKSAWDWTMMIAQPDWITADLADEALAAARRKKALPALELLRFDRFREGRSVQILHRGSYDDEAPTLRRLHDEFLPAHGLEPRERHHEIYLSDPRKTEPARLRTILRQPVTERTR</sequence>
<dbReference type="InterPro" id="IPR011256">
    <property type="entry name" value="Reg_factor_effector_dom_sf"/>
</dbReference>
<protein>
    <recommendedName>
        <fullName evidence="1">GyrI-like small molecule binding domain-containing protein</fullName>
    </recommendedName>
</protein>
<organism evidence="2 3">
    <name type="scientific">Mumia zhuanghuii</name>
    <dbReference type="NCBI Taxonomy" id="2585211"/>
    <lineage>
        <taxon>Bacteria</taxon>
        <taxon>Bacillati</taxon>
        <taxon>Actinomycetota</taxon>
        <taxon>Actinomycetes</taxon>
        <taxon>Propionibacteriales</taxon>
        <taxon>Nocardioidaceae</taxon>
        <taxon>Mumia</taxon>
    </lineage>
</organism>
<comment type="caution">
    <text evidence="2">The sequence shown here is derived from an EMBL/GenBank/DDBJ whole genome shotgun (WGS) entry which is preliminary data.</text>
</comment>
<dbReference type="Pfam" id="PF06445">
    <property type="entry name" value="GyrI-like"/>
    <property type="match status" value="1"/>
</dbReference>
<name>A0A5Q6RJJ3_9ACTN</name>
<dbReference type="OrthoDB" id="4772335at2"/>
<dbReference type="InterPro" id="IPR029442">
    <property type="entry name" value="GyrI-like"/>
</dbReference>
<evidence type="ECO:0000259" key="1">
    <source>
        <dbReference type="Pfam" id="PF06445"/>
    </source>
</evidence>
<evidence type="ECO:0000313" key="2">
    <source>
        <dbReference type="EMBL" id="KAA1418192.1"/>
    </source>
</evidence>
<dbReference type="EMBL" id="VDFQ02000007">
    <property type="protein sequence ID" value="KAA1418192.1"/>
    <property type="molecule type" value="Genomic_DNA"/>
</dbReference>
<dbReference type="Gene3D" id="3.20.80.10">
    <property type="entry name" value="Regulatory factor, effector binding domain"/>
    <property type="match status" value="1"/>
</dbReference>
<dbReference type="Proteomes" id="UP000307768">
    <property type="component" value="Unassembled WGS sequence"/>
</dbReference>
<dbReference type="PIRSF" id="PIRSF031644">
    <property type="entry name" value="UCP031644"/>
    <property type="match status" value="1"/>
</dbReference>
<dbReference type="RefSeq" id="WP_149771481.1">
    <property type="nucleotide sequence ID" value="NZ_VDFQ02000007.1"/>
</dbReference>
<feature type="domain" description="GyrI-like small molecule binding" evidence="1">
    <location>
        <begin position="27"/>
        <end position="202"/>
    </location>
</feature>